<organism evidence="2">
    <name type="scientific">Petromyces alliaceus</name>
    <name type="common">Aspergillus alliaceus</name>
    <dbReference type="NCBI Taxonomy" id="209559"/>
    <lineage>
        <taxon>Eukaryota</taxon>
        <taxon>Fungi</taxon>
        <taxon>Dikarya</taxon>
        <taxon>Ascomycota</taxon>
        <taxon>Pezizomycotina</taxon>
        <taxon>Eurotiomycetes</taxon>
        <taxon>Eurotiomycetidae</taxon>
        <taxon>Eurotiales</taxon>
        <taxon>Aspergillaceae</taxon>
        <taxon>Aspergillus</taxon>
        <taxon>Aspergillus subgen. Circumdati</taxon>
    </lineage>
</organism>
<accession>A0A5N7CCE2</accession>
<protein>
    <submittedName>
        <fullName evidence="2">Uncharacterized protein</fullName>
    </submittedName>
</protein>
<keyword evidence="1" id="KW-0732">Signal</keyword>
<dbReference type="Proteomes" id="UP000326877">
    <property type="component" value="Unassembled WGS sequence"/>
</dbReference>
<proteinExistence type="predicted"/>
<sequence length="150" mass="16117">MKITIIFVSLLTFLFAHLAGALPARDVGSPSTVSQIIVSPQPTPASQIIVSPRQIIVSPKPTPANRIIVSPRQIIVSPLPTPVNHNHRSIIEPTPGAHSMKKILNGTCNNPTTTCIAYDGLDSWQVECPSTERCVRGTCKIDTVRVTASC</sequence>
<evidence type="ECO:0000256" key="1">
    <source>
        <dbReference type="SAM" id="SignalP"/>
    </source>
</evidence>
<reference evidence="2" key="1">
    <citation type="submission" date="2019-04" db="EMBL/GenBank/DDBJ databases">
        <title>Friends and foes A comparative genomics studyof 23 Aspergillus species from section Flavi.</title>
        <authorList>
            <consortium name="DOE Joint Genome Institute"/>
            <person name="Kjaerbolling I."/>
            <person name="Vesth T."/>
            <person name="Frisvad J.C."/>
            <person name="Nybo J.L."/>
            <person name="Theobald S."/>
            <person name="Kildgaard S."/>
            <person name="Isbrandt T."/>
            <person name="Kuo A."/>
            <person name="Sato A."/>
            <person name="Lyhne E.K."/>
            <person name="Kogle M.E."/>
            <person name="Wiebenga A."/>
            <person name="Kun R.S."/>
            <person name="Lubbers R.J."/>
            <person name="Makela M.R."/>
            <person name="Barry K."/>
            <person name="Chovatia M."/>
            <person name="Clum A."/>
            <person name="Daum C."/>
            <person name="Haridas S."/>
            <person name="He G."/>
            <person name="LaButti K."/>
            <person name="Lipzen A."/>
            <person name="Mondo S."/>
            <person name="Riley R."/>
            <person name="Salamov A."/>
            <person name="Simmons B.A."/>
            <person name="Magnuson J.K."/>
            <person name="Henrissat B."/>
            <person name="Mortensen U.H."/>
            <person name="Larsen T.O."/>
            <person name="Devries R.P."/>
            <person name="Grigoriev I.V."/>
            <person name="Machida M."/>
            <person name="Baker S.E."/>
            <person name="Andersen M.R."/>
        </authorList>
    </citation>
    <scope>NUCLEOTIDE SEQUENCE [LARGE SCALE GENOMIC DNA]</scope>
    <source>
        <strain evidence="2">IBT 14317</strain>
    </source>
</reference>
<gene>
    <name evidence="2" type="ORF">BDV23DRAFT_182777</name>
</gene>
<dbReference type="EMBL" id="ML735247">
    <property type="protein sequence ID" value="KAE8391263.1"/>
    <property type="molecule type" value="Genomic_DNA"/>
</dbReference>
<evidence type="ECO:0000313" key="2">
    <source>
        <dbReference type="EMBL" id="KAE8391263.1"/>
    </source>
</evidence>
<dbReference type="AlphaFoldDB" id="A0A5N7CCE2"/>
<feature type="signal peptide" evidence="1">
    <location>
        <begin position="1"/>
        <end position="21"/>
    </location>
</feature>
<feature type="chain" id="PRO_5025045556" evidence="1">
    <location>
        <begin position="22"/>
        <end position="150"/>
    </location>
</feature>
<name>A0A5N7CCE2_PETAA</name>